<protein>
    <submittedName>
        <fullName evidence="1">Uncharacterized protein</fullName>
    </submittedName>
</protein>
<gene>
    <name evidence="1" type="ORF">KIN20_023659</name>
</gene>
<sequence length="83" mass="9514">MPDLKLPNDLWVAGVSVEDEEELHYSCSDPLSSIRLGAATTTINIMQRTMLRTLVLSHYDLMKARTARCSHQRFIETVDKQHQ</sequence>
<accession>A0AAD5NCB9</accession>
<comment type="caution">
    <text evidence="1">The sequence shown here is derived from an EMBL/GenBank/DDBJ whole genome shotgun (WGS) entry which is preliminary data.</text>
</comment>
<dbReference type="AlphaFoldDB" id="A0AAD5NCB9"/>
<organism evidence="1 2">
    <name type="scientific">Parelaphostrongylus tenuis</name>
    <name type="common">Meningeal worm</name>
    <dbReference type="NCBI Taxonomy" id="148309"/>
    <lineage>
        <taxon>Eukaryota</taxon>
        <taxon>Metazoa</taxon>
        <taxon>Ecdysozoa</taxon>
        <taxon>Nematoda</taxon>
        <taxon>Chromadorea</taxon>
        <taxon>Rhabditida</taxon>
        <taxon>Rhabditina</taxon>
        <taxon>Rhabditomorpha</taxon>
        <taxon>Strongyloidea</taxon>
        <taxon>Metastrongylidae</taxon>
        <taxon>Parelaphostrongylus</taxon>
    </lineage>
</organism>
<proteinExistence type="predicted"/>
<evidence type="ECO:0000313" key="1">
    <source>
        <dbReference type="EMBL" id="KAJ1363734.1"/>
    </source>
</evidence>
<dbReference type="EMBL" id="JAHQIW010004795">
    <property type="protein sequence ID" value="KAJ1363734.1"/>
    <property type="molecule type" value="Genomic_DNA"/>
</dbReference>
<keyword evidence="2" id="KW-1185">Reference proteome</keyword>
<evidence type="ECO:0000313" key="2">
    <source>
        <dbReference type="Proteomes" id="UP001196413"/>
    </source>
</evidence>
<reference evidence="1" key="1">
    <citation type="submission" date="2021-06" db="EMBL/GenBank/DDBJ databases">
        <title>Parelaphostrongylus tenuis whole genome reference sequence.</title>
        <authorList>
            <person name="Garwood T.J."/>
            <person name="Larsen P.A."/>
            <person name="Fountain-Jones N.M."/>
            <person name="Garbe J.R."/>
            <person name="Macchietto M.G."/>
            <person name="Kania S.A."/>
            <person name="Gerhold R.W."/>
            <person name="Richards J.E."/>
            <person name="Wolf T.M."/>
        </authorList>
    </citation>
    <scope>NUCLEOTIDE SEQUENCE</scope>
    <source>
        <strain evidence="1">MNPRO001-30</strain>
        <tissue evidence="1">Meninges</tissue>
    </source>
</reference>
<name>A0AAD5NCB9_PARTN</name>
<dbReference type="Proteomes" id="UP001196413">
    <property type="component" value="Unassembled WGS sequence"/>
</dbReference>